<evidence type="ECO:0000313" key="2">
    <source>
        <dbReference type="Proteomes" id="UP000002774"/>
    </source>
</evidence>
<dbReference type="OrthoDB" id="754271at2"/>
<evidence type="ECO:0000313" key="1">
    <source>
        <dbReference type="EMBL" id="EHQ26373.1"/>
    </source>
</evidence>
<dbReference type="STRING" id="714943.Mucpa_2239"/>
<proteinExistence type="predicted"/>
<dbReference type="Proteomes" id="UP000002774">
    <property type="component" value="Chromosome"/>
</dbReference>
<keyword evidence="2" id="KW-1185">Reference proteome</keyword>
<dbReference type="EMBL" id="CM001403">
    <property type="protein sequence ID" value="EHQ26373.1"/>
    <property type="molecule type" value="Genomic_DNA"/>
</dbReference>
<name>H1YGU4_9SPHI</name>
<reference evidence="1" key="1">
    <citation type="submission" date="2011-09" db="EMBL/GenBank/DDBJ databases">
        <title>The permanent draft genome of Mucilaginibacter paludis DSM 18603.</title>
        <authorList>
            <consortium name="US DOE Joint Genome Institute (JGI-PGF)"/>
            <person name="Lucas S."/>
            <person name="Han J."/>
            <person name="Lapidus A."/>
            <person name="Bruce D."/>
            <person name="Goodwin L."/>
            <person name="Pitluck S."/>
            <person name="Peters L."/>
            <person name="Kyrpides N."/>
            <person name="Mavromatis K."/>
            <person name="Ivanova N."/>
            <person name="Mikhailova N."/>
            <person name="Held B."/>
            <person name="Detter J.C."/>
            <person name="Tapia R."/>
            <person name="Han C."/>
            <person name="Land M."/>
            <person name="Hauser L."/>
            <person name="Markowitz V."/>
            <person name="Cheng J.-F."/>
            <person name="Hugenholtz P."/>
            <person name="Woyke T."/>
            <person name="Wu D."/>
            <person name="Tindall B."/>
            <person name="Brambilla E."/>
            <person name="Klenk H.-P."/>
            <person name="Eisen J.A."/>
        </authorList>
    </citation>
    <scope>NUCLEOTIDE SEQUENCE [LARGE SCALE GENOMIC DNA]</scope>
    <source>
        <strain evidence="1">DSM 18603</strain>
    </source>
</reference>
<protein>
    <submittedName>
        <fullName evidence="1">Uncharacterized protein</fullName>
    </submittedName>
</protein>
<dbReference type="AlphaFoldDB" id="H1YGU4"/>
<dbReference type="HOGENOM" id="CLU_1223620_0_0_10"/>
<sequence>MFNFFKKKDQKKQVTKQVDPMYNFNWYDVGEGNPFNKRILDIRPFTQKMISTTKDPAIAQLFLTNRQSSGEEYIGFDFENSTSVDTQLIYPHKGGKIEGVGYKAKVMEDKWDIYVWNDIIYFVRSWTSEVGYKAFITYSDNSLIVHKIEIDGNNRSESEQSIAINNVHFLISTLAFKAVQPHKIPNNLITNEEIAAYSFSVFGRDCWYATYDDVINLTIIETNNGA</sequence>
<accession>H1YGU4</accession>
<organism evidence="1 2">
    <name type="scientific">Mucilaginibacter paludis DSM 18603</name>
    <dbReference type="NCBI Taxonomy" id="714943"/>
    <lineage>
        <taxon>Bacteria</taxon>
        <taxon>Pseudomonadati</taxon>
        <taxon>Bacteroidota</taxon>
        <taxon>Sphingobacteriia</taxon>
        <taxon>Sphingobacteriales</taxon>
        <taxon>Sphingobacteriaceae</taxon>
        <taxon>Mucilaginibacter</taxon>
    </lineage>
</organism>
<dbReference type="RefSeq" id="WP_008506439.1">
    <property type="nucleotide sequence ID" value="NZ_CM001403.1"/>
</dbReference>
<gene>
    <name evidence="1" type="ORF">Mucpa_2239</name>
</gene>
<dbReference type="eggNOG" id="ENOG5033NT1">
    <property type="taxonomic scope" value="Bacteria"/>
</dbReference>